<dbReference type="EMBL" id="PDUG01000002">
    <property type="protein sequence ID" value="PIC43963.1"/>
    <property type="molecule type" value="Genomic_DNA"/>
</dbReference>
<feature type="domain" description="Sdz-33 F-box" evidence="2">
    <location>
        <begin position="116"/>
        <end position="160"/>
    </location>
</feature>
<dbReference type="PANTHER" id="PTHR21503">
    <property type="entry name" value="F-BOX-CONTAINING HYPOTHETICAL PROTEIN C.ELEGANS"/>
    <property type="match status" value="1"/>
</dbReference>
<reference evidence="4" key="1">
    <citation type="submission" date="2017-10" db="EMBL/GenBank/DDBJ databases">
        <title>Rapid genome shrinkage in a self-fertile nematode reveals novel sperm competition proteins.</title>
        <authorList>
            <person name="Yin D."/>
            <person name="Schwarz E.M."/>
            <person name="Thomas C.G."/>
            <person name="Felde R.L."/>
            <person name="Korf I.F."/>
            <person name="Cutter A.D."/>
            <person name="Schartner C.M."/>
            <person name="Ralston E.J."/>
            <person name="Meyer B.J."/>
            <person name="Haag E.S."/>
        </authorList>
    </citation>
    <scope>NUCLEOTIDE SEQUENCE [LARGE SCALE GENOMIC DNA]</scope>
    <source>
        <strain evidence="4">JU1422</strain>
    </source>
</reference>
<accession>A0A2G5UWS8</accession>
<dbReference type="AlphaFoldDB" id="A0A2G5UWS8"/>
<feature type="coiled-coil region" evidence="1">
    <location>
        <begin position="245"/>
        <end position="294"/>
    </location>
</feature>
<gene>
    <name evidence="3" type="primary">Cnig_chr_II.g4500</name>
    <name evidence="3" type="ORF">B9Z55_004500</name>
</gene>
<dbReference type="Proteomes" id="UP000230233">
    <property type="component" value="Chromosome II"/>
</dbReference>
<sequence length="297" mass="35886">MQMVQLRDIYQQEIDENLYLGHVSLKGMFSIYSNLTRLFSCPEINWILRFDELKTEEFREYIERILSTEFRQFTARGKSISNDLLTELMDKMPDKATIVIDSNIRSDYSNPKALRFRSVDYKDARWLKLEDLFSIRNSYIIKLKRTNFDCSDLNEFIHYWSDCEEDMIGQINITLKEETRIDKKEILKNFITICNNKSGSRHAFIKARNMGNRKRVVGKFEIFENEIRFSAWDPFKEDYLYEYLVLKLVHQKRSCEEKIRKMENEYQGLRKAEKRKFQLELKEFERKLAVLNRDFDI</sequence>
<keyword evidence="4" id="KW-1185">Reference proteome</keyword>
<evidence type="ECO:0000313" key="4">
    <source>
        <dbReference type="Proteomes" id="UP000230233"/>
    </source>
</evidence>
<evidence type="ECO:0000256" key="1">
    <source>
        <dbReference type="SAM" id="Coils"/>
    </source>
</evidence>
<comment type="caution">
    <text evidence="3">The sequence shown here is derived from an EMBL/GenBank/DDBJ whole genome shotgun (WGS) entry which is preliminary data.</text>
</comment>
<protein>
    <recommendedName>
        <fullName evidence="2">Sdz-33 F-box domain-containing protein</fullName>
    </recommendedName>
</protein>
<dbReference type="InterPro" id="IPR012885">
    <property type="entry name" value="F-box_Sdz-33"/>
</dbReference>
<proteinExistence type="predicted"/>
<dbReference type="OrthoDB" id="5902743at2759"/>
<organism evidence="3 4">
    <name type="scientific">Caenorhabditis nigoni</name>
    <dbReference type="NCBI Taxonomy" id="1611254"/>
    <lineage>
        <taxon>Eukaryota</taxon>
        <taxon>Metazoa</taxon>
        <taxon>Ecdysozoa</taxon>
        <taxon>Nematoda</taxon>
        <taxon>Chromadorea</taxon>
        <taxon>Rhabditida</taxon>
        <taxon>Rhabditina</taxon>
        <taxon>Rhabditomorpha</taxon>
        <taxon>Rhabditoidea</taxon>
        <taxon>Rhabditidae</taxon>
        <taxon>Peloderinae</taxon>
        <taxon>Caenorhabditis</taxon>
    </lineage>
</organism>
<dbReference type="PANTHER" id="PTHR21503:SF8">
    <property type="entry name" value="F-BOX ASSOCIATED DOMAIN-CONTAINING PROTEIN-RELATED"/>
    <property type="match status" value="1"/>
</dbReference>
<dbReference type="Pfam" id="PF07735">
    <property type="entry name" value="FBA_2"/>
    <property type="match status" value="1"/>
</dbReference>
<keyword evidence="1" id="KW-0175">Coiled coil</keyword>
<evidence type="ECO:0000259" key="2">
    <source>
        <dbReference type="Pfam" id="PF07735"/>
    </source>
</evidence>
<evidence type="ECO:0000313" key="3">
    <source>
        <dbReference type="EMBL" id="PIC43963.1"/>
    </source>
</evidence>
<name>A0A2G5UWS8_9PELO</name>